<feature type="coiled-coil region" evidence="1">
    <location>
        <begin position="4"/>
        <end position="59"/>
    </location>
</feature>
<organism evidence="3 4">
    <name type="scientific">Marasmiellus scandens</name>
    <dbReference type="NCBI Taxonomy" id="2682957"/>
    <lineage>
        <taxon>Eukaryota</taxon>
        <taxon>Fungi</taxon>
        <taxon>Dikarya</taxon>
        <taxon>Basidiomycota</taxon>
        <taxon>Agaricomycotina</taxon>
        <taxon>Agaricomycetes</taxon>
        <taxon>Agaricomycetidae</taxon>
        <taxon>Agaricales</taxon>
        <taxon>Marasmiineae</taxon>
        <taxon>Omphalotaceae</taxon>
        <taxon>Marasmiellus</taxon>
    </lineage>
</organism>
<evidence type="ECO:0000259" key="2">
    <source>
        <dbReference type="Pfam" id="PF12937"/>
    </source>
</evidence>
<sequence>MQRLQDLELQLRVNSAQLEAAKKKEVELLRLQHEIQRMVYDATAERRQLEEQKADLEAQRLPINWLPSEILLEIFGFLCYDHRDRIPQGFPTLQLSHVSKRWRKLSLGTSHLWSHIWFSCTGWSKERIMAYIDRSGTAPLDIVFGGRDQSNQCTTRTRRVVKALSMLEPVHHRCRSILLECSSLDPAYCLTETLNDSSNSFPVLTSVGIAVTHERFSYASFPFADRDEAQGRVISSISPSLVRNISLQCMPLLSLPLHFFLYLKTLEISLPNALPNREAPVYASHFLTRLSYTHQLEELTLSNVAITFDVGATSDPTSVRRTTRPGILKIPALPRLRHLTWSFPPPKQIPRFLSLLSLPNLEKLDLWIDAFSPNESTSESQRTLDARLHYPRLRELCLQCMHPDTLSSALRTLTFPDLRRLEIVDVESRAQRQDHDGEIKANLAVFPRFESILHEPRLLRLSSLILSDFSISLDWGSEMLGYIPALESLTLEGCNNASVLISALAQRVPPVRSTTGIPAQSTYRLLRFCPRLQVLSLIDCAFPFKVLEGTIKARNGNDLEDVKPDARGGKKSKQPVRERVIRPLPGKGGRLQRPSAVFGMEDECEGGSGSLAVRMAEMILDVEPTRISYVQILGCDLVSFQEADSLEEYGIEVVWGGRS</sequence>
<dbReference type="Proteomes" id="UP001498398">
    <property type="component" value="Unassembled WGS sequence"/>
</dbReference>
<dbReference type="Gene3D" id="3.80.10.10">
    <property type="entry name" value="Ribonuclease Inhibitor"/>
    <property type="match status" value="1"/>
</dbReference>
<reference evidence="3 4" key="1">
    <citation type="submission" date="2024-01" db="EMBL/GenBank/DDBJ databases">
        <title>A draft genome for the cacao thread blight pathogen Marasmiellus scandens.</title>
        <authorList>
            <person name="Baruah I.K."/>
            <person name="Leung J."/>
            <person name="Bukari Y."/>
            <person name="Amoako-Attah I."/>
            <person name="Meinhardt L.W."/>
            <person name="Bailey B.A."/>
            <person name="Cohen S.P."/>
        </authorList>
    </citation>
    <scope>NUCLEOTIDE SEQUENCE [LARGE SCALE GENOMIC DNA]</scope>
    <source>
        <strain evidence="3 4">GH-19</strain>
    </source>
</reference>
<keyword evidence="1" id="KW-0175">Coiled coil</keyword>
<dbReference type="CDD" id="cd09917">
    <property type="entry name" value="F-box_SF"/>
    <property type="match status" value="1"/>
</dbReference>
<feature type="domain" description="F-box" evidence="2">
    <location>
        <begin position="66"/>
        <end position="118"/>
    </location>
</feature>
<comment type="caution">
    <text evidence="3">The sequence shown here is derived from an EMBL/GenBank/DDBJ whole genome shotgun (WGS) entry which is preliminary data.</text>
</comment>
<dbReference type="Gene3D" id="1.20.1280.50">
    <property type="match status" value="1"/>
</dbReference>
<accession>A0ABR1IZL3</accession>
<keyword evidence="4" id="KW-1185">Reference proteome</keyword>
<dbReference type="InterPro" id="IPR036047">
    <property type="entry name" value="F-box-like_dom_sf"/>
</dbReference>
<protein>
    <recommendedName>
        <fullName evidence="2">F-box domain-containing protein</fullName>
    </recommendedName>
</protein>
<dbReference type="EMBL" id="JBANRG010000056">
    <property type="protein sequence ID" value="KAK7442992.1"/>
    <property type="molecule type" value="Genomic_DNA"/>
</dbReference>
<dbReference type="InterPro" id="IPR001810">
    <property type="entry name" value="F-box_dom"/>
</dbReference>
<dbReference type="SUPFAM" id="SSF81383">
    <property type="entry name" value="F-box domain"/>
    <property type="match status" value="1"/>
</dbReference>
<proteinExistence type="predicted"/>
<dbReference type="Pfam" id="PF12937">
    <property type="entry name" value="F-box-like"/>
    <property type="match status" value="1"/>
</dbReference>
<gene>
    <name evidence="3" type="ORF">VKT23_015939</name>
</gene>
<evidence type="ECO:0000256" key="1">
    <source>
        <dbReference type="SAM" id="Coils"/>
    </source>
</evidence>
<dbReference type="SUPFAM" id="SSF52047">
    <property type="entry name" value="RNI-like"/>
    <property type="match status" value="1"/>
</dbReference>
<name>A0ABR1IZL3_9AGAR</name>
<evidence type="ECO:0000313" key="4">
    <source>
        <dbReference type="Proteomes" id="UP001498398"/>
    </source>
</evidence>
<dbReference type="InterPro" id="IPR032675">
    <property type="entry name" value="LRR_dom_sf"/>
</dbReference>
<evidence type="ECO:0000313" key="3">
    <source>
        <dbReference type="EMBL" id="KAK7442992.1"/>
    </source>
</evidence>